<sequence length="394" mass="40743">MNNNLKKEYSVSKGLFVPVYPNISSAPETVIGGLAYDNSTQGLLVSDGITWYSPSSGTASPTTRGVVFGTTSSVDPSLTGLGNNCGTSAGENVFIGFNAGRFVTAQTGVTLFGRSTGGAVIAANIGSNTTLVGSQAGLTGDISSVVGIGGRCYALAVSSECVSIGNDSQYSNNGSRNCSIGNAAIGAIGNTPFYNDCIVIGNNRLTSLQTCSGVIDVGSSATQWPPGDSTDVIHVGTGTDLSSNITNVVAIGSGTFAGAAVADNTFAIADDITQLRSLGLSAAASANILQFDPVTGLITQAASSRRFKEDIRELPEDFLPPLENVKVCAYEIDGKTDRGVISEDTPEIFVTYDAEGRRNGVIFARFIMALLSEIQSLKEDLVTAQRKKGVSHSR</sequence>
<organismHost>
    <name type="scientific">Acanthamoeba</name>
    <dbReference type="NCBI Taxonomy" id="5754"/>
</organismHost>
<dbReference type="EMBL" id="GU071086">
    <property type="protein sequence ID" value="ADB03818.1"/>
    <property type="molecule type" value="Genomic_DNA"/>
</dbReference>
<evidence type="ECO:0000313" key="1">
    <source>
        <dbReference type="EMBL" id="ADB03818.1"/>
    </source>
</evidence>
<organism evidence="1 2">
    <name type="scientific">Marseillevirus marseillevirus</name>
    <name type="common">GBM</name>
    <dbReference type="NCBI Taxonomy" id="694581"/>
    <lineage>
        <taxon>Viruses</taxon>
        <taxon>Varidnaviria</taxon>
        <taxon>Bamfordvirae</taxon>
        <taxon>Nucleocytoviricota</taxon>
        <taxon>Megaviricetes</taxon>
        <taxon>Pimascovirales</taxon>
        <taxon>Pimascovirales incertae sedis</taxon>
        <taxon>Marseilleviridae</taxon>
        <taxon>Marseillevirus</taxon>
        <taxon>Marseillevirus massiliense</taxon>
    </lineage>
</organism>
<dbReference type="Proteomes" id="UP000029780">
    <property type="component" value="Segment"/>
</dbReference>
<dbReference type="OrthoDB" id="8044at10239"/>
<evidence type="ECO:0000313" key="2">
    <source>
        <dbReference type="Proteomes" id="UP000029780"/>
    </source>
</evidence>
<protein>
    <recommendedName>
        <fullName evidence="3">Peptidase S74 domain-containing protein</fullName>
    </recommendedName>
</protein>
<evidence type="ECO:0008006" key="3">
    <source>
        <dbReference type="Google" id="ProtNLM"/>
    </source>
</evidence>
<gene>
    <name evidence="1" type="ORF">MAR_ORF025</name>
</gene>
<accession>D2XA41</accession>
<keyword evidence="2" id="KW-1185">Reference proteome</keyword>
<dbReference type="GeneID" id="8746263"/>
<proteinExistence type="predicted"/>
<dbReference type="KEGG" id="vg:8746263"/>
<reference evidence="1 2" key="1">
    <citation type="journal article" date="2009" name="Proc. Natl. Acad. Sci. U.S.A.">
        <title>Giant Marseillevirus highlights the role of amoebae as a melting pot in emergence of chimeric microorganisms.</title>
        <authorList>
            <person name="Boyer M."/>
            <person name="Yutin N."/>
            <person name="Pagnier I."/>
            <person name="Barrassi L."/>
            <person name="Fournous G."/>
            <person name="Espinosa L."/>
            <person name="Robert C."/>
            <person name="Azza S."/>
            <person name="Sun S."/>
            <person name="Rossmann M.G."/>
            <person name="Suzan-Monti M."/>
            <person name="La Scola B."/>
            <person name="Koonin E.V."/>
            <person name="Raoult D."/>
        </authorList>
    </citation>
    <scope>NUCLEOTIDE SEQUENCE [LARGE SCALE GENOMIC DNA]</scope>
    <source>
        <strain evidence="1 2">T19</strain>
    </source>
</reference>
<dbReference type="RefSeq" id="YP_003406780.1">
    <property type="nucleotide sequence ID" value="NC_013756.1"/>
</dbReference>
<name>D2XA41_GBMV</name>